<reference evidence="2" key="1">
    <citation type="submission" date="2013-04" db="EMBL/GenBank/DDBJ databases">
        <title>The genome sequencing project of 58 acetic acid bacteria.</title>
        <authorList>
            <person name="Okamoto-Kainuma A."/>
            <person name="Ishikawa M."/>
            <person name="Umino S."/>
            <person name="Koizumi Y."/>
            <person name="Shiwa Y."/>
            <person name="Yoshikawa H."/>
            <person name="Matsutani M."/>
            <person name="Matsushita K."/>
        </authorList>
    </citation>
    <scope>NUCLEOTIDE SEQUENCE</scope>
    <source>
        <strain evidence="2">NRIC 0228</strain>
    </source>
</reference>
<evidence type="ECO:0000256" key="1">
    <source>
        <dbReference type="ARBA" id="ARBA00009589"/>
    </source>
</evidence>
<dbReference type="PANTHER" id="PTHR16504:SF4">
    <property type="entry name" value="5'(3')-DEOXYRIBONUCLEOTIDASE"/>
    <property type="match status" value="1"/>
</dbReference>
<dbReference type="EMBL" id="BAQW01000004">
    <property type="protein sequence ID" value="GBR09958.1"/>
    <property type="molecule type" value="Genomic_DNA"/>
</dbReference>
<accession>A0ABQ0Q9I9</accession>
<sequence length="186" mass="21282">MQSNRLRVAIDMDEVIADALAAQRLWYRDTHGYIWTDDELRGRKLENLADPEHAKSMEKLLHAGDFFADLEVMPGAQEALKELSQNFDIFITTAAMEYPASCAPKFHWLKQNFPFVSPLNIVFCGHKSILAADYLIDDNVRHFRNFQGQGVLFSALHNQTVEWSPRVNDWQEAVSYLTAQRLAGNP</sequence>
<evidence type="ECO:0000313" key="3">
    <source>
        <dbReference type="Proteomes" id="UP001061070"/>
    </source>
</evidence>
<dbReference type="Gene3D" id="1.10.40.40">
    <property type="entry name" value="Deoxyribonucleotidase, domain 2"/>
    <property type="match status" value="1"/>
</dbReference>
<proteinExistence type="inferred from homology"/>
<dbReference type="SFLD" id="SFLDG01126">
    <property type="entry name" value="C1.2:_Nucleotidase_Like"/>
    <property type="match status" value="1"/>
</dbReference>
<dbReference type="PANTHER" id="PTHR16504">
    <property type="entry name" value="5'(3')-DEOXYRIBONUCLEOTIDASE"/>
    <property type="match status" value="1"/>
</dbReference>
<evidence type="ECO:0000313" key="2">
    <source>
        <dbReference type="EMBL" id="GBR09958.1"/>
    </source>
</evidence>
<organism evidence="2 3">
    <name type="scientific">Gluconobacter frateurii NRIC 0228</name>
    <dbReference type="NCBI Taxonomy" id="1307946"/>
    <lineage>
        <taxon>Bacteria</taxon>
        <taxon>Pseudomonadati</taxon>
        <taxon>Pseudomonadota</taxon>
        <taxon>Alphaproteobacteria</taxon>
        <taxon>Acetobacterales</taxon>
        <taxon>Acetobacteraceae</taxon>
        <taxon>Gluconobacter</taxon>
    </lineage>
</organism>
<protein>
    <submittedName>
        <fullName evidence="2">Uncharacterized protein</fullName>
    </submittedName>
</protein>
<dbReference type="InterPro" id="IPR036412">
    <property type="entry name" value="HAD-like_sf"/>
</dbReference>
<dbReference type="InterPro" id="IPR023214">
    <property type="entry name" value="HAD_sf"/>
</dbReference>
<name>A0ABQ0Q9I9_9PROT</name>
<comment type="similarity">
    <text evidence="1">Belongs to the 5'(3')-deoxyribonucleotidase family.</text>
</comment>
<comment type="caution">
    <text evidence="2">The sequence shown here is derived from an EMBL/GenBank/DDBJ whole genome shotgun (WGS) entry which is preliminary data.</text>
</comment>
<dbReference type="Pfam" id="PF06941">
    <property type="entry name" value="NT5C"/>
    <property type="match status" value="1"/>
</dbReference>
<dbReference type="SFLD" id="SFLDS00003">
    <property type="entry name" value="Haloacid_Dehalogenase"/>
    <property type="match status" value="1"/>
</dbReference>
<dbReference type="Gene3D" id="3.40.50.1000">
    <property type="entry name" value="HAD superfamily/HAD-like"/>
    <property type="match status" value="1"/>
</dbReference>
<dbReference type="InterPro" id="IPR010708">
    <property type="entry name" value="5'(3')-deoxyribonucleotidase"/>
</dbReference>
<dbReference type="SFLD" id="SFLDG01146">
    <property type="entry name" value="C1.2.2"/>
    <property type="match status" value="1"/>
</dbReference>
<keyword evidence="3" id="KW-1185">Reference proteome</keyword>
<dbReference type="SUPFAM" id="SSF56784">
    <property type="entry name" value="HAD-like"/>
    <property type="match status" value="1"/>
</dbReference>
<dbReference type="RefSeq" id="WP_099181372.1">
    <property type="nucleotide sequence ID" value="NZ_BAQW01000004.1"/>
</dbReference>
<dbReference type="Proteomes" id="UP001061070">
    <property type="component" value="Unassembled WGS sequence"/>
</dbReference>
<gene>
    <name evidence="2" type="ORF">AA0228_0867</name>
</gene>